<dbReference type="InterPro" id="IPR009057">
    <property type="entry name" value="Homeodomain-like_sf"/>
</dbReference>
<sequence length="220" mass="24177">MGHMNKEAVPTTESARRRNPRGQGDRLRSEILAAVGRLLDEKLTDNPLPVSLREVAREVGIAAQSMYLHFADKDQLARAVAEDGYERVVTAMRDADTRAASTGADPGERLRAQANAFCTFAAAERGVIRLMFGHDASSFGEPGEAHHPAGLLWQQWLDAVRSCENADLRWPDGAEQAALHLWSALFGRFALWASPFASHDPKDLTSFANLAVDMVLRDAR</sequence>
<accession>A0A0L0JK90</accession>
<evidence type="ECO:0000256" key="4">
    <source>
        <dbReference type="PROSITE-ProRule" id="PRU00335"/>
    </source>
</evidence>
<feature type="domain" description="HTH tetR-type" evidence="6">
    <location>
        <begin position="25"/>
        <end position="88"/>
    </location>
</feature>
<dbReference type="SUPFAM" id="SSF48498">
    <property type="entry name" value="Tetracyclin repressor-like, C-terminal domain"/>
    <property type="match status" value="1"/>
</dbReference>
<evidence type="ECO:0000259" key="6">
    <source>
        <dbReference type="PROSITE" id="PS50977"/>
    </source>
</evidence>
<name>A0A0L0JK90_9ACTN</name>
<dbReference type="Pfam" id="PF00440">
    <property type="entry name" value="TetR_N"/>
    <property type="match status" value="1"/>
</dbReference>
<keyword evidence="2 4" id="KW-0238">DNA-binding</keyword>
<evidence type="ECO:0000256" key="3">
    <source>
        <dbReference type="ARBA" id="ARBA00023163"/>
    </source>
</evidence>
<dbReference type="PATRIC" id="fig|42234.21.peg.7822"/>
<dbReference type="AlphaFoldDB" id="A0A0L0JK90"/>
<evidence type="ECO:0000313" key="7">
    <source>
        <dbReference type="EMBL" id="KND26043.1"/>
    </source>
</evidence>
<dbReference type="OrthoDB" id="8222629at2"/>
<organism evidence="7 8">
    <name type="scientific">Streptomyces acidiscabies</name>
    <dbReference type="NCBI Taxonomy" id="42234"/>
    <lineage>
        <taxon>Bacteria</taxon>
        <taxon>Bacillati</taxon>
        <taxon>Actinomycetota</taxon>
        <taxon>Actinomycetes</taxon>
        <taxon>Kitasatosporales</taxon>
        <taxon>Streptomycetaceae</taxon>
        <taxon>Streptomyces</taxon>
    </lineage>
</organism>
<dbReference type="Gene3D" id="1.10.357.10">
    <property type="entry name" value="Tetracycline Repressor, domain 2"/>
    <property type="match status" value="1"/>
</dbReference>
<dbReference type="EMBL" id="JPPY01000214">
    <property type="protein sequence ID" value="KND26043.1"/>
    <property type="molecule type" value="Genomic_DNA"/>
</dbReference>
<dbReference type="InterPro" id="IPR025996">
    <property type="entry name" value="MT1864/Rv1816-like_C"/>
</dbReference>
<comment type="caution">
    <text evidence="7">The sequence shown here is derived from an EMBL/GenBank/DDBJ whole genome shotgun (WGS) entry which is preliminary data.</text>
</comment>
<dbReference type="GO" id="GO:0003677">
    <property type="term" value="F:DNA binding"/>
    <property type="evidence" value="ECO:0007669"/>
    <property type="project" value="UniProtKB-UniRule"/>
</dbReference>
<dbReference type="PROSITE" id="PS50977">
    <property type="entry name" value="HTH_TETR_2"/>
    <property type="match status" value="1"/>
</dbReference>
<dbReference type="InterPro" id="IPR036271">
    <property type="entry name" value="Tet_transcr_reg_TetR-rel_C_sf"/>
</dbReference>
<dbReference type="InterPro" id="IPR001647">
    <property type="entry name" value="HTH_TetR"/>
</dbReference>
<reference evidence="8" key="1">
    <citation type="submission" date="2014-07" db="EMBL/GenBank/DDBJ databases">
        <title>Genome sequencing of plant-pathogenic Streptomyces species.</title>
        <authorList>
            <person name="Harrison J."/>
            <person name="Sapp M."/>
            <person name="Thwaites R."/>
            <person name="Studholme D.J."/>
        </authorList>
    </citation>
    <scope>NUCLEOTIDE SEQUENCE [LARGE SCALE GENOMIC DNA]</scope>
    <source>
        <strain evidence="8">NCPPB 4445</strain>
    </source>
</reference>
<feature type="region of interest" description="Disordered" evidence="5">
    <location>
        <begin position="1"/>
        <end position="26"/>
    </location>
</feature>
<dbReference type="SUPFAM" id="SSF46689">
    <property type="entry name" value="Homeodomain-like"/>
    <property type="match status" value="1"/>
</dbReference>
<keyword evidence="3" id="KW-0804">Transcription</keyword>
<evidence type="ECO:0000256" key="1">
    <source>
        <dbReference type="ARBA" id="ARBA00023015"/>
    </source>
</evidence>
<dbReference type="Pfam" id="PF13305">
    <property type="entry name" value="TetR_C_33"/>
    <property type="match status" value="1"/>
</dbReference>
<gene>
    <name evidence="7" type="ORF">IQ63_38005</name>
</gene>
<protein>
    <submittedName>
        <fullName evidence="7">TetR family transcriptional regulator</fullName>
    </submittedName>
</protein>
<proteinExistence type="predicted"/>
<feature type="DNA-binding region" description="H-T-H motif" evidence="4">
    <location>
        <begin position="51"/>
        <end position="70"/>
    </location>
</feature>
<evidence type="ECO:0000256" key="2">
    <source>
        <dbReference type="ARBA" id="ARBA00023125"/>
    </source>
</evidence>
<keyword evidence="1" id="KW-0805">Transcription regulation</keyword>
<evidence type="ECO:0000256" key="5">
    <source>
        <dbReference type="SAM" id="MobiDB-lite"/>
    </source>
</evidence>
<dbReference type="Proteomes" id="UP000037151">
    <property type="component" value="Unassembled WGS sequence"/>
</dbReference>
<evidence type="ECO:0000313" key="8">
    <source>
        <dbReference type="Proteomes" id="UP000037151"/>
    </source>
</evidence>